<reference evidence="5" key="1">
    <citation type="submission" date="2013-08" db="EMBL/GenBank/DDBJ databases">
        <authorList>
            <person name="Mendez C."/>
            <person name="Richter M."/>
            <person name="Ferrer M."/>
            <person name="Sanchez J."/>
        </authorList>
    </citation>
    <scope>NUCLEOTIDE SEQUENCE</scope>
</reference>
<dbReference type="GO" id="GO:0005524">
    <property type="term" value="F:ATP binding"/>
    <property type="evidence" value="ECO:0007669"/>
    <property type="project" value="UniProtKB-KW"/>
</dbReference>
<dbReference type="GO" id="GO:0022857">
    <property type="term" value="F:transmembrane transporter activity"/>
    <property type="evidence" value="ECO:0007669"/>
    <property type="project" value="InterPro"/>
</dbReference>
<accession>T0Y164</accession>
<evidence type="ECO:0000256" key="1">
    <source>
        <dbReference type="ARBA" id="ARBA00022475"/>
    </source>
</evidence>
<comment type="caution">
    <text evidence="5">The sequence shown here is derived from an EMBL/GenBank/DDBJ whole genome shotgun (WGS) entry which is preliminary data.</text>
</comment>
<dbReference type="Pfam" id="PF08402">
    <property type="entry name" value="TOBE_2"/>
    <property type="match status" value="1"/>
</dbReference>
<keyword evidence="5" id="KW-0547">Nucleotide-binding</keyword>
<gene>
    <name evidence="5" type="ORF">B1A_22162</name>
</gene>
<evidence type="ECO:0000313" key="5">
    <source>
        <dbReference type="EMBL" id="EQD25757.1"/>
    </source>
</evidence>
<feature type="domain" description="Transport-associated OB type 2" evidence="4">
    <location>
        <begin position="87"/>
        <end position="156"/>
    </location>
</feature>
<dbReference type="InterPro" id="IPR013611">
    <property type="entry name" value="Transp-assoc_OB_typ2"/>
</dbReference>
<dbReference type="InterPro" id="IPR008995">
    <property type="entry name" value="Mo/tungstate-bd_C_term_dom"/>
</dbReference>
<name>T0Y164_9ZZZZ</name>
<dbReference type="GO" id="GO:0016887">
    <property type="term" value="F:ATP hydrolysis activity"/>
    <property type="evidence" value="ECO:0007669"/>
    <property type="project" value="InterPro"/>
</dbReference>
<dbReference type="PANTHER" id="PTHR43875:SF15">
    <property type="entry name" value="TREHALOSE IMPORT ATP-BINDING PROTEIN SUGC"/>
    <property type="match status" value="1"/>
</dbReference>
<keyword evidence="2" id="KW-1278">Translocase</keyword>
<dbReference type="InterPro" id="IPR047641">
    <property type="entry name" value="ABC_transpr_MalK/UgpC-like"/>
</dbReference>
<protein>
    <submittedName>
        <fullName evidence="5">Spermidine/putrescine ABC transporter, ATP-binding protein</fullName>
    </submittedName>
</protein>
<proteinExistence type="predicted"/>
<evidence type="ECO:0000256" key="2">
    <source>
        <dbReference type="ARBA" id="ARBA00022967"/>
    </source>
</evidence>
<organism evidence="5">
    <name type="scientific">mine drainage metagenome</name>
    <dbReference type="NCBI Taxonomy" id="410659"/>
    <lineage>
        <taxon>unclassified sequences</taxon>
        <taxon>metagenomes</taxon>
        <taxon>ecological metagenomes</taxon>
    </lineage>
</organism>
<dbReference type="SUPFAM" id="SSF50331">
    <property type="entry name" value="MOP-like"/>
    <property type="match status" value="1"/>
</dbReference>
<dbReference type="AlphaFoldDB" id="T0Y164"/>
<feature type="non-terminal residue" evidence="5">
    <location>
        <position position="1"/>
    </location>
</feature>
<dbReference type="EMBL" id="AUZX01016397">
    <property type="protein sequence ID" value="EQD25757.1"/>
    <property type="molecule type" value="Genomic_DNA"/>
</dbReference>
<keyword evidence="1" id="KW-1003">Cell membrane</keyword>
<dbReference type="PANTHER" id="PTHR43875">
    <property type="entry name" value="MALTODEXTRIN IMPORT ATP-BINDING PROTEIN MSMX"/>
    <property type="match status" value="1"/>
</dbReference>
<reference evidence="5" key="2">
    <citation type="journal article" date="2014" name="ISME J.">
        <title>Microbial stratification in low pH oxic and suboxic macroscopic growths along an acid mine drainage.</title>
        <authorList>
            <person name="Mendez-Garcia C."/>
            <person name="Mesa V."/>
            <person name="Sprenger R.R."/>
            <person name="Richter M."/>
            <person name="Diez M.S."/>
            <person name="Solano J."/>
            <person name="Bargiela R."/>
            <person name="Golyshina O.V."/>
            <person name="Manteca A."/>
            <person name="Ramos J.L."/>
            <person name="Gallego J.R."/>
            <person name="Llorente I."/>
            <person name="Martins Dos Santos V.A."/>
            <person name="Jensen O.N."/>
            <person name="Pelaez A.I."/>
            <person name="Sanchez J."/>
            <person name="Ferrer M."/>
        </authorList>
    </citation>
    <scope>NUCLEOTIDE SEQUENCE</scope>
</reference>
<evidence type="ECO:0000256" key="3">
    <source>
        <dbReference type="ARBA" id="ARBA00023136"/>
    </source>
</evidence>
<sequence length="181" mass="19457">FALADKIGVLEHGRLVQFGVPESIYNQPASEFVARFTGISGDIKAVIQESVAPGIVQVAVPHSSGGRILAKNLSNAQQGSEVSLLFRPSALRIVDTNDENTTLLATVTDVAFRGRGYDIALRLQDGSHLNSIYSDHRMKLNEPVGLSIDPVGCFVFGGRTSSLDSQSIPSYHPLHEKETVA</sequence>
<dbReference type="Gene3D" id="2.40.50.100">
    <property type="match status" value="1"/>
</dbReference>
<dbReference type="GO" id="GO:0055052">
    <property type="term" value="C:ATP-binding cassette (ABC) transporter complex, substrate-binding subunit-containing"/>
    <property type="evidence" value="ECO:0007669"/>
    <property type="project" value="TreeGrafter"/>
</dbReference>
<evidence type="ECO:0000259" key="4">
    <source>
        <dbReference type="Pfam" id="PF08402"/>
    </source>
</evidence>
<keyword evidence="3" id="KW-0472">Membrane</keyword>
<keyword evidence="5" id="KW-0067">ATP-binding</keyword>